<dbReference type="InParanoid" id="I7M197"/>
<keyword evidence="1" id="KW-0812">Transmembrane</keyword>
<protein>
    <submittedName>
        <fullName evidence="1">Transmembrane protein, putative</fullName>
    </submittedName>
</protein>
<evidence type="ECO:0000313" key="1">
    <source>
        <dbReference type="EMBL" id="EAR95762.2"/>
    </source>
</evidence>
<dbReference type="RefSeq" id="XP_001016007.2">
    <property type="nucleotide sequence ID" value="XM_001016007.2"/>
</dbReference>
<reference evidence="2" key="1">
    <citation type="journal article" date="2006" name="PLoS Biol.">
        <title>Macronuclear genome sequence of the ciliate Tetrahymena thermophila, a model eukaryote.</title>
        <authorList>
            <person name="Eisen J.A."/>
            <person name="Coyne R.S."/>
            <person name="Wu M."/>
            <person name="Wu D."/>
            <person name="Thiagarajan M."/>
            <person name="Wortman J.R."/>
            <person name="Badger J.H."/>
            <person name="Ren Q."/>
            <person name="Amedeo P."/>
            <person name="Jones K.M."/>
            <person name="Tallon L.J."/>
            <person name="Delcher A.L."/>
            <person name="Salzberg S.L."/>
            <person name="Silva J.C."/>
            <person name="Haas B.J."/>
            <person name="Majoros W.H."/>
            <person name="Farzad M."/>
            <person name="Carlton J.M."/>
            <person name="Smith R.K. Jr."/>
            <person name="Garg J."/>
            <person name="Pearlman R.E."/>
            <person name="Karrer K.M."/>
            <person name="Sun L."/>
            <person name="Manning G."/>
            <person name="Elde N.C."/>
            <person name="Turkewitz A.P."/>
            <person name="Asai D.J."/>
            <person name="Wilkes D.E."/>
            <person name="Wang Y."/>
            <person name="Cai H."/>
            <person name="Collins K."/>
            <person name="Stewart B.A."/>
            <person name="Lee S.R."/>
            <person name="Wilamowska K."/>
            <person name="Weinberg Z."/>
            <person name="Ruzzo W.L."/>
            <person name="Wloga D."/>
            <person name="Gaertig J."/>
            <person name="Frankel J."/>
            <person name="Tsao C.-C."/>
            <person name="Gorovsky M.A."/>
            <person name="Keeling P.J."/>
            <person name="Waller R.F."/>
            <person name="Patron N.J."/>
            <person name="Cherry J.M."/>
            <person name="Stover N.A."/>
            <person name="Krieger C.J."/>
            <person name="del Toro C."/>
            <person name="Ryder H.F."/>
            <person name="Williamson S.C."/>
            <person name="Barbeau R.A."/>
            <person name="Hamilton E.P."/>
            <person name="Orias E."/>
        </authorList>
    </citation>
    <scope>NUCLEOTIDE SEQUENCE [LARGE SCALE GENOMIC DNA]</scope>
    <source>
        <strain evidence="2">SB210</strain>
    </source>
</reference>
<accession>I7M197</accession>
<sequence length="230" mass="28193">MQSISLQFYKIIFTTNKDRQKEQEEFIIIRTCCSFIYDVHVTIYFKYLFEKENQLLDSEFFEVGRYEPEKFIVYCWGNSNSYQYYIYAALFYARIQNNEDLKKFYQLERQDMMKMFKFSLKELDKPIERESEICLALLINKQTQAMNSHLIILDNKKYVQEINLEETLYENIFLQNSENKIIKINFDQELLECSIGQKCLKSFQFYTYKTIFKIEFLRKNRFQNKKLNKF</sequence>
<dbReference type="AlphaFoldDB" id="I7M197"/>
<dbReference type="KEGG" id="tet:TTHERM_00274670"/>
<keyword evidence="1" id="KW-0472">Membrane</keyword>
<dbReference type="GeneID" id="7822667"/>
<dbReference type="EMBL" id="GG662703">
    <property type="protein sequence ID" value="EAR95762.2"/>
    <property type="molecule type" value="Genomic_DNA"/>
</dbReference>
<keyword evidence="2" id="KW-1185">Reference proteome</keyword>
<proteinExistence type="predicted"/>
<dbReference type="Proteomes" id="UP000009168">
    <property type="component" value="Unassembled WGS sequence"/>
</dbReference>
<name>I7M197_TETTS</name>
<gene>
    <name evidence="1" type="ORF">TTHERM_00274670</name>
</gene>
<organism evidence="1 2">
    <name type="scientific">Tetrahymena thermophila (strain SB210)</name>
    <dbReference type="NCBI Taxonomy" id="312017"/>
    <lineage>
        <taxon>Eukaryota</taxon>
        <taxon>Sar</taxon>
        <taxon>Alveolata</taxon>
        <taxon>Ciliophora</taxon>
        <taxon>Intramacronucleata</taxon>
        <taxon>Oligohymenophorea</taxon>
        <taxon>Hymenostomatida</taxon>
        <taxon>Tetrahymenina</taxon>
        <taxon>Tetrahymenidae</taxon>
        <taxon>Tetrahymena</taxon>
    </lineage>
</organism>
<evidence type="ECO:0000313" key="2">
    <source>
        <dbReference type="Proteomes" id="UP000009168"/>
    </source>
</evidence>